<feature type="region of interest" description="Disordered" evidence="7">
    <location>
        <begin position="864"/>
        <end position="895"/>
    </location>
</feature>
<feature type="transmembrane region" description="Helical" evidence="8">
    <location>
        <begin position="323"/>
        <end position="343"/>
    </location>
</feature>
<comment type="subcellular location">
    <subcellularLocation>
        <location evidence="1">Membrane</location>
        <topology evidence="1">Multi-pass membrane protein</topology>
    </subcellularLocation>
</comment>
<evidence type="ECO:0000256" key="1">
    <source>
        <dbReference type="ARBA" id="ARBA00004141"/>
    </source>
</evidence>
<feature type="transmembrane region" description="Helical" evidence="8">
    <location>
        <begin position="200"/>
        <end position="224"/>
    </location>
</feature>
<keyword evidence="6 8" id="KW-0472">Membrane</keyword>
<protein>
    <recommendedName>
        <fullName evidence="9">Cation/H+ exchanger transmembrane domain-containing protein</fullName>
    </recommendedName>
</protein>
<dbReference type="InterPro" id="IPR050794">
    <property type="entry name" value="CPA2_transporter"/>
</dbReference>
<keyword evidence="11" id="KW-1185">Reference proteome</keyword>
<feature type="transmembrane region" description="Helical" evidence="8">
    <location>
        <begin position="417"/>
        <end position="437"/>
    </location>
</feature>
<evidence type="ECO:0000256" key="2">
    <source>
        <dbReference type="ARBA" id="ARBA00022448"/>
    </source>
</evidence>
<keyword evidence="5" id="KW-0406">Ion transport</keyword>
<evidence type="ECO:0000256" key="3">
    <source>
        <dbReference type="ARBA" id="ARBA00022692"/>
    </source>
</evidence>
<evidence type="ECO:0000256" key="6">
    <source>
        <dbReference type="ARBA" id="ARBA00023136"/>
    </source>
</evidence>
<feature type="transmembrane region" description="Helical" evidence="8">
    <location>
        <begin position="230"/>
        <end position="250"/>
    </location>
</feature>
<keyword evidence="3 8" id="KW-0812">Transmembrane</keyword>
<dbReference type="EMBL" id="ML210170">
    <property type="protein sequence ID" value="TFK26895.1"/>
    <property type="molecule type" value="Genomic_DNA"/>
</dbReference>
<name>A0A5C3L2D8_COPMA</name>
<accession>A0A5C3L2D8</accession>
<dbReference type="Proteomes" id="UP000307440">
    <property type="component" value="Unassembled WGS sequence"/>
</dbReference>
<feature type="transmembrane region" description="Helical" evidence="8">
    <location>
        <begin position="71"/>
        <end position="93"/>
    </location>
</feature>
<evidence type="ECO:0000256" key="7">
    <source>
        <dbReference type="SAM" id="MobiDB-lite"/>
    </source>
</evidence>
<organism evidence="10 11">
    <name type="scientific">Coprinopsis marcescibilis</name>
    <name type="common">Agaric fungus</name>
    <name type="synonym">Psathyrella marcescibilis</name>
    <dbReference type="NCBI Taxonomy" id="230819"/>
    <lineage>
        <taxon>Eukaryota</taxon>
        <taxon>Fungi</taxon>
        <taxon>Dikarya</taxon>
        <taxon>Basidiomycota</taxon>
        <taxon>Agaricomycotina</taxon>
        <taxon>Agaricomycetes</taxon>
        <taxon>Agaricomycetidae</taxon>
        <taxon>Agaricales</taxon>
        <taxon>Agaricineae</taxon>
        <taxon>Psathyrellaceae</taxon>
        <taxon>Coprinopsis</taxon>
    </lineage>
</organism>
<feature type="transmembrane region" description="Helical" evidence="8">
    <location>
        <begin position="99"/>
        <end position="118"/>
    </location>
</feature>
<feature type="region of interest" description="Disordered" evidence="7">
    <location>
        <begin position="930"/>
        <end position="952"/>
    </location>
</feature>
<dbReference type="PANTHER" id="PTHR32468">
    <property type="entry name" value="CATION/H + ANTIPORTER"/>
    <property type="match status" value="1"/>
</dbReference>
<feature type="compositionally biased region" description="Polar residues" evidence="7">
    <location>
        <begin position="877"/>
        <end position="888"/>
    </location>
</feature>
<dbReference type="GO" id="GO:0016020">
    <property type="term" value="C:membrane"/>
    <property type="evidence" value="ECO:0007669"/>
    <property type="project" value="UniProtKB-SubCell"/>
</dbReference>
<gene>
    <name evidence="10" type="ORF">FA15DRAFT_615019</name>
</gene>
<feature type="domain" description="Cation/H+ exchanger transmembrane" evidence="9">
    <location>
        <begin position="52"/>
        <end position="434"/>
    </location>
</feature>
<feature type="region of interest" description="Disordered" evidence="7">
    <location>
        <begin position="641"/>
        <end position="674"/>
    </location>
</feature>
<feature type="transmembrane region" description="Helical" evidence="8">
    <location>
        <begin position="38"/>
        <end position="59"/>
    </location>
</feature>
<keyword evidence="4 8" id="KW-1133">Transmembrane helix</keyword>
<evidence type="ECO:0000313" key="11">
    <source>
        <dbReference type="Proteomes" id="UP000307440"/>
    </source>
</evidence>
<dbReference type="AlphaFoldDB" id="A0A5C3L2D8"/>
<dbReference type="Pfam" id="PF00999">
    <property type="entry name" value="Na_H_Exchanger"/>
    <property type="match status" value="1"/>
</dbReference>
<dbReference type="GO" id="GO:1902600">
    <property type="term" value="P:proton transmembrane transport"/>
    <property type="evidence" value="ECO:0007669"/>
    <property type="project" value="InterPro"/>
</dbReference>
<proteinExistence type="predicted"/>
<dbReference type="Gene3D" id="1.20.1530.20">
    <property type="match status" value="1"/>
</dbReference>
<evidence type="ECO:0000256" key="5">
    <source>
        <dbReference type="ARBA" id="ARBA00023065"/>
    </source>
</evidence>
<evidence type="ECO:0000256" key="4">
    <source>
        <dbReference type="ARBA" id="ARBA00022989"/>
    </source>
</evidence>
<keyword evidence="2" id="KW-0813">Transport</keyword>
<reference evidence="10 11" key="1">
    <citation type="journal article" date="2019" name="Nat. Ecol. Evol.">
        <title>Megaphylogeny resolves global patterns of mushroom evolution.</title>
        <authorList>
            <person name="Varga T."/>
            <person name="Krizsan K."/>
            <person name="Foldi C."/>
            <person name="Dima B."/>
            <person name="Sanchez-Garcia M."/>
            <person name="Sanchez-Ramirez S."/>
            <person name="Szollosi G.J."/>
            <person name="Szarkandi J.G."/>
            <person name="Papp V."/>
            <person name="Albert L."/>
            <person name="Andreopoulos W."/>
            <person name="Angelini C."/>
            <person name="Antonin V."/>
            <person name="Barry K.W."/>
            <person name="Bougher N.L."/>
            <person name="Buchanan P."/>
            <person name="Buyck B."/>
            <person name="Bense V."/>
            <person name="Catcheside P."/>
            <person name="Chovatia M."/>
            <person name="Cooper J."/>
            <person name="Damon W."/>
            <person name="Desjardin D."/>
            <person name="Finy P."/>
            <person name="Geml J."/>
            <person name="Haridas S."/>
            <person name="Hughes K."/>
            <person name="Justo A."/>
            <person name="Karasinski D."/>
            <person name="Kautmanova I."/>
            <person name="Kiss B."/>
            <person name="Kocsube S."/>
            <person name="Kotiranta H."/>
            <person name="LaButti K.M."/>
            <person name="Lechner B.E."/>
            <person name="Liimatainen K."/>
            <person name="Lipzen A."/>
            <person name="Lukacs Z."/>
            <person name="Mihaltcheva S."/>
            <person name="Morgado L.N."/>
            <person name="Niskanen T."/>
            <person name="Noordeloos M.E."/>
            <person name="Ohm R.A."/>
            <person name="Ortiz-Santana B."/>
            <person name="Ovrebo C."/>
            <person name="Racz N."/>
            <person name="Riley R."/>
            <person name="Savchenko A."/>
            <person name="Shiryaev A."/>
            <person name="Soop K."/>
            <person name="Spirin V."/>
            <person name="Szebenyi C."/>
            <person name="Tomsovsky M."/>
            <person name="Tulloss R.E."/>
            <person name="Uehling J."/>
            <person name="Grigoriev I.V."/>
            <person name="Vagvolgyi C."/>
            <person name="Papp T."/>
            <person name="Martin F.M."/>
            <person name="Miettinen O."/>
            <person name="Hibbett D.S."/>
            <person name="Nagy L.G."/>
        </authorList>
    </citation>
    <scope>NUCLEOTIDE SEQUENCE [LARGE SCALE GENOMIC DNA]</scope>
    <source>
        <strain evidence="10 11">CBS 121175</strain>
    </source>
</reference>
<dbReference type="GO" id="GO:0015297">
    <property type="term" value="F:antiporter activity"/>
    <property type="evidence" value="ECO:0007669"/>
    <property type="project" value="InterPro"/>
</dbReference>
<dbReference type="InterPro" id="IPR006153">
    <property type="entry name" value="Cation/H_exchanger_TM"/>
</dbReference>
<dbReference type="PANTHER" id="PTHR32468:SF0">
    <property type="entry name" value="K(+)_H(+) ANTIPORTER 1"/>
    <property type="match status" value="1"/>
</dbReference>
<evidence type="ECO:0000259" key="9">
    <source>
        <dbReference type="Pfam" id="PF00999"/>
    </source>
</evidence>
<feature type="transmembrane region" description="Helical" evidence="8">
    <location>
        <begin position="130"/>
        <end position="155"/>
    </location>
</feature>
<evidence type="ECO:0000313" key="10">
    <source>
        <dbReference type="EMBL" id="TFK26895.1"/>
    </source>
</evidence>
<sequence>MPEFSQQVFQLIQRRSAPEQGGLLSGQDPTSFSPADPIRLWIVQVGIIICTASVLSLGLRKLHQPKVIAEVLGGIILGPTAFGRIPGFTQHVFPEDSRAYLGLVANIGLCLFLFLVGLEIDAGVIKRNARLSATVALAGMILPFAIGSGLSVAIYEEFIDPSVKFTHFMLFTGVAYSITAFPVLCRILTELKLLDTTVGIVVLSAGVGNDIIGWTLLALSVALVNAGNGLTALYILLVCVAWTITVLFPIKWALKWLARKTGSIEDGPSVFFMTVTMLVLFGSAFLTDVIGVHAIFGAFLAGLIVPREGGLAIALTEKLEDMVSIIFLPLYFTLSGLSTDLGLLNSGKIWGYTIAIVATAFIGKFGGCSLGARYVAGFSWRESAAIGSLMSCKGLVELIVLNVGLSAGILSRRVFSMFVLEALVLTFMTTPLVTWLYPPNKRVRVSADGSNFKHLGDGEDGDGEAAYPKSREGEKKTRFTVVLDKFEHLAGMMALTQLVNPIRRASLPPLARPESIIREKSHGSSSKQGKGTLLSLQIPTQAQVSLEALRVIELSDRVSAVMKSSAADAVLRSDPLLSAFRMFGALNHVKIDPSLVIVQFDQMAYSIVEQAREYGSDMILVPWLTSGKGVNAYEGVPRQVNVGNPVSAGPSSSHPHPRPPHSSTMADAPASAVTAASTHAPLTPNLLKSPLLNPFETMFSSFRQPIHQSAASVIHAQFVRSVFKQAAVDVGLFVDLGMLDVVEGAGFGGGVYGLEDGSGASSGGRKQHLFLPFFGGPDDRLALEFVVQLCDSEDVSATVVRITRREREDEGGRRPEDTNALTVGMNLGIGGAAYPDTVYGQQNSEFRMQSETADNVLWTKHAKIGSGGVSRDGSGSQAQSPRSPTSGSDGDFGTAVGPVHPRILFKEIGTLAPLQIAVREAQRLLVGDWSPQASGREEDIGESLPVSPVGAVSGRSDSVVDVSAAGKGAEGSDITSPVDGSGSRGCGPLIVVTGRSRRLAVENHRVELKELMDEHGGIGGEVRKTIGDVASAFVVADVGSGVLVLQAAVGGEVD</sequence>
<feature type="transmembrane region" description="Helical" evidence="8">
    <location>
        <begin position="270"/>
        <end position="303"/>
    </location>
</feature>
<dbReference type="OrthoDB" id="2687058at2759"/>
<feature type="transmembrane region" description="Helical" evidence="8">
    <location>
        <begin position="167"/>
        <end position="188"/>
    </location>
</feature>
<dbReference type="InterPro" id="IPR038770">
    <property type="entry name" value="Na+/solute_symporter_sf"/>
</dbReference>
<evidence type="ECO:0000256" key="8">
    <source>
        <dbReference type="SAM" id="Phobius"/>
    </source>
</evidence>
<feature type="compositionally biased region" description="Low complexity" evidence="7">
    <location>
        <begin position="661"/>
        <end position="674"/>
    </location>
</feature>
<feature type="transmembrane region" description="Helical" evidence="8">
    <location>
        <begin position="350"/>
        <end position="372"/>
    </location>
</feature>